<dbReference type="PANTHER" id="PTHR30055:SF238">
    <property type="entry name" value="MYCOFACTOCIN BIOSYNTHESIS TRANSCRIPTIONAL REGULATOR MFTR-RELATED"/>
    <property type="match status" value="1"/>
</dbReference>
<dbReference type="PROSITE" id="PS01081">
    <property type="entry name" value="HTH_TETR_1"/>
    <property type="match status" value="1"/>
</dbReference>
<keyword evidence="7" id="KW-1185">Reference proteome</keyword>
<keyword evidence="1" id="KW-0805">Transcription regulation</keyword>
<sequence>MADAGRDQFLERSRQIVDAAYELLDEEGLEGLTIRAVLMRTGLARRAFYERFAGKDDLMLAVFEQTIRRAASHYSAQIEPLSDPMERLGLIVTCIALGRSVPEGPDDGHGSRRAAALSREHLRLAESRPGDLQAALDPLLQLIARQLSDGMEAGSVRTGAPERLATLVYNLVSTTVHTELLAEEASRRDHERRVRLAADIWEFCRRAIAA</sequence>
<reference evidence="6 7" key="1">
    <citation type="submission" date="2024-05" db="EMBL/GenBank/DDBJ databases">
        <authorList>
            <person name="Liu Q."/>
            <person name="Xin Y.-H."/>
        </authorList>
    </citation>
    <scope>NUCLEOTIDE SEQUENCE [LARGE SCALE GENOMIC DNA]</scope>
    <source>
        <strain evidence="6 7">CGMCC 1.10181</strain>
    </source>
</reference>
<name>A0ABU9Y4U2_9SPHN</name>
<dbReference type="InterPro" id="IPR009057">
    <property type="entry name" value="Homeodomain-like_sf"/>
</dbReference>
<evidence type="ECO:0000256" key="2">
    <source>
        <dbReference type="ARBA" id="ARBA00023125"/>
    </source>
</evidence>
<dbReference type="EMBL" id="JBDIME010000012">
    <property type="protein sequence ID" value="MEN2790809.1"/>
    <property type="molecule type" value="Genomic_DNA"/>
</dbReference>
<dbReference type="InterPro" id="IPR036271">
    <property type="entry name" value="Tet_transcr_reg_TetR-rel_C_sf"/>
</dbReference>
<dbReference type="PROSITE" id="PS50977">
    <property type="entry name" value="HTH_TETR_2"/>
    <property type="match status" value="1"/>
</dbReference>
<dbReference type="Gene3D" id="1.10.10.60">
    <property type="entry name" value="Homeodomain-like"/>
    <property type="match status" value="1"/>
</dbReference>
<protein>
    <submittedName>
        <fullName evidence="6">Helix-turn-helix domain-containing protein</fullName>
    </submittedName>
</protein>
<evidence type="ECO:0000259" key="5">
    <source>
        <dbReference type="PROSITE" id="PS50977"/>
    </source>
</evidence>
<dbReference type="PANTHER" id="PTHR30055">
    <property type="entry name" value="HTH-TYPE TRANSCRIPTIONAL REGULATOR RUTR"/>
    <property type="match status" value="1"/>
</dbReference>
<dbReference type="Pfam" id="PF00440">
    <property type="entry name" value="TetR_N"/>
    <property type="match status" value="1"/>
</dbReference>
<dbReference type="Proteomes" id="UP001419910">
    <property type="component" value="Unassembled WGS sequence"/>
</dbReference>
<evidence type="ECO:0000256" key="1">
    <source>
        <dbReference type="ARBA" id="ARBA00023015"/>
    </source>
</evidence>
<dbReference type="SUPFAM" id="SSF48498">
    <property type="entry name" value="Tetracyclin repressor-like, C-terminal domain"/>
    <property type="match status" value="1"/>
</dbReference>
<evidence type="ECO:0000256" key="4">
    <source>
        <dbReference type="PROSITE-ProRule" id="PRU00335"/>
    </source>
</evidence>
<proteinExistence type="predicted"/>
<evidence type="ECO:0000313" key="6">
    <source>
        <dbReference type="EMBL" id="MEN2790809.1"/>
    </source>
</evidence>
<evidence type="ECO:0000256" key="3">
    <source>
        <dbReference type="ARBA" id="ARBA00023163"/>
    </source>
</evidence>
<dbReference type="SUPFAM" id="SSF46689">
    <property type="entry name" value="Homeodomain-like"/>
    <property type="match status" value="1"/>
</dbReference>
<keyword evidence="2 4" id="KW-0238">DNA-binding</keyword>
<feature type="domain" description="HTH tetR-type" evidence="5">
    <location>
        <begin position="10"/>
        <end position="70"/>
    </location>
</feature>
<keyword evidence="3" id="KW-0804">Transcription</keyword>
<dbReference type="InterPro" id="IPR023772">
    <property type="entry name" value="DNA-bd_HTH_TetR-type_CS"/>
</dbReference>
<evidence type="ECO:0000313" key="7">
    <source>
        <dbReference type="Proteomes" id="UP001419910"/>
    </source>
</evidence>
<organism evidence="6 7">
    <name type="scientific">Sphingomonas oligophenolica</name>
    <dbReference type="NCBI Taxonomy" id="301154"/>
    <lineage>
        <taxon>Bacteria</taxon>
        <taxon>Pseudomonadati</taxon>
        <taxon>Pseudomonadota</taxon>
        <taxon>Alphaproteobacteria</taxon>
        <taxon>Sphingomonadales</taxon>
        <taxon>Sphingomonadaceae</taxon>
        <taxon>Sphingomonas</taxon>
    </lineage>
</organism>
<dbReference type="InterPro" id="IPR001647">
    <property type="entry name" value="HTH_TetR"/>
</dbReference>
<dbReference type="InterPro" id="IPR050109">
    <property type="entry name" value="HTH-type_TetR-like_transc_reg"/>
</dbReference>
<feature type="DNA-binding region" description="H-T-H motif" evidence="4">
    <location>
        <begin position="33"/>
        <end position="52"/>
    </location>
</feature>
<dbReference type="RefSeq" id="WP_343891174.1">
    <property type="nucleotide sequence ID" value="NZ_BAAAEH010000039.1"/>
</dbReference>
<dbReference type="Gene3D" id="1.10.357.10">
    <property type="entry name" value="Tetracycline Repressor, domain 2"/>
    <property type="match status" value="1"/>
</dbReference>
<comment type="caution">
    <text evidence="6">The sequence shown here is derived from an EMBL/GenBank/DDBJ whole genome shotgun (WGS) entry which is preliminary data.</text>
</comment>
<gene>
    <name evidence="6" type="ORF">ABC974_14305</name>
</gene>
<accession>A0ABU9Y4U2</accession>
<dbReference type="PRINTS" id="PR00455">
    <property type="entry name" value="HTHTETR"/>
</dbReference>